<sequence>MSNQSPKLRLPIIQAPMFLQSGPEMVIASAKAGIMGSFPTPNTRTPEQLEQWLIQVTEALADTPFEHNWAINLIMHPTYPRREIDLALAVKYKAPVVITALGSPKGALDAVHTYGGKVYADVINLDFAKKAAAAGADGLALVCAGAGGHTGFLSPFAFLEEVRRFFDGDIILSGAIGSGKAIHAAKILGADYVYMGTRFIASEESMAVDAYKSMVTESNIGDIVTSDAITGVKANWLKDSLIAAGYDPTNMPSAANVNFAEAGIDSKRWKDIWAAGQGVGASTRVETIATIVDQLEREYRASVQGQQGEQ</sequence>
<comment type="caution">
    <text evidence="6">The sequence shown here is derived from an EMBL/GenBank/DDBJ whole genome shotgun (WGS) entry which is preliminary data.</text>
</comment>
<dbReference type="CDD" id="cd04730">
    <property type="entry name" value="NPD_like"/>
    <property type="match status" value="1"/>
</dbReference>
<dbReference type="Gene3D" id="3.20.20.70">
    <property type="entry name" value="Aldolase class I"/>
    <property type="match status" value="1"/>
</dbReference>
<protein>
    <submittedName>
        <fullName evidence="6">2-nitropropane dioxygenase, NPD</fullName>
    </submittedName>
</protein>
<keyword evidence="4" id="KW-0560">Oxidoreductase</keyword>
<dbReference type="InterPro" id="IPR004136">
    <property type="entry name" value="NMO"/>
</dbReference>
<dbReference type="eggNOG" id="COG2070">
    <property type="taxonomic scope" value="Bacteria"/>
</dbReference>
<evidence type="ECO:0000256" key="4">
    <source>
        <dbReference type="ARBA" id="ARBA00023002"/>
    </source>
</evidence>
<dbReference type="STRING" id="2518989.IMCC3088_233"/>
<evidence type="ECO:0000256" key="2">
    <source>
        <dbReference type="ARBA" id="ARBA00022630"/>
    </source>
</evidence>
<dbReference type="EMBL" id="AEIG01000011">
    <property type="protein sequence ID" value="EGG30609.1"/>
    <property type="molecule type" value="Genomic_DNA"/>
</dbReference>
<evidence type="ECO:0000313" key="6">
    <source>
        <dbReference type="EMBL" id="EGG30609.1"/>
    </source>
</evidence>
<comment type="similarity">
    <text evidence="1">Belongs to the nitronate monooxygenase family. NMO class I subfamily.</text>
</comment>
<dbReference type="OrthoDB" id="9778912at2"/>
<dbReference type="RefSeq" id="WP_009574762.1">
    <property type="nucleotide sequence ID" value="NZ_AEIG01000011.1"/>
</dbReference>
<evidence type="ECO:0000256" key="5">
    <source>
        <dbReference type="ARBA" id="ARBA00023033"/>
    </source>
</evidence>
<name>F3KZC2_9GAMM</name>
<dbReference type="SUPFAM" id="SSF51412">
    <property type="entry name" value="Inosine monophosphate dehydrogenase (IMPDH)"/>
    <property type="match status" value="1"/>
</dbReference>
<dbReference type="GO" id="GO:0018580">
    <property type="term" value="F:nitronate monooxygenase activity"/>
    <property type="evidence" value="ECO:0007669"/>
    <property type="project" value="InterPro"/>
</dbReference>
<keyword evidence="2" id="KW-0285">Flavoprotein</keyword>
<reference evidence="6 7" key="1">
    <citation type="journal article" date="2011" name="J. Bacteriol.">
        <title>Genome sequence of strain IMCC3088, a proteorhodopsin-containing marine bacterium belonging to the OM60/NOR5 clade.</title>
        <authorList>
            <person name="Jang Y."/>
            <person name="Oh H.M."/>
            <person name="Kang I."/>
            <person name="Lee K."/>
            <person name="Yang S.J."/>
            <person name="Cho J.C."/>
        </authorList>
    </citation>
    <scope>NUCLEOTIDE SEQUENCE [LARGE SCALE GENOMIC DNA]</scope>
    <source>
        <strain evidence="6 7">IMCC3088</strain>
    </source>
</reference>
<keyword evidence="6" id="KW-0223">Dioxygenase</keyword>
<dbReference type="Pfam" id="PF03060">
    <property type="entry name" value="NMO"/>
    <property type="match status" value="1"/>
</dbReference>
<keyword evidence="3" id="KW-0288">FMN</keyword>
<dbReference type="PANTHER" id="PTHR42747">
    <property type="entry name" value="NITRONATE MONOOXYGENASE-RELATED"/>
    <property type="match status" value="1"/>
</dbReference>
<evidence type="ECO:0000256" key="3">
    <source>
        <dbReference type="ARBA" id="ARBA00022643"/>
    </source>
</evidence>
<proteinExistence type="inferred from homology"/>
<dbReference type="PANTHER" id="PTHR42747:SF4">
    <property type="entry name" value="BLR1330 PROTEIN"/>
    <property type="match status" value="1"/>
</dbReference>
<keyword evidence="7" id="KW-1185">Reference proteome</keyword>
<gene>
    <name evidence="6" type="ORF">IMCC3088_233</name>
</gene>
<keyword evidence="5" id="KW-0503">Monooxygenase</keyword>
<accession>F3KZC2</accession>
<dbReference type="AlphaFoldDB" id="F3KZC2"/>
<dbReference type="Proteomes" id="UP000005615">
    <property type="component" value="Unassembled WGS sequence"/>
</dbReference>
<dbReference type="InterPro" id="IPR013785">
    <property type="entry name" value="Aldolase_TIM"/>
</dbReference>
<dbReference type="GO" id="GO:0051213">
    <property type="term" value="F:dioxygenase activity"/>
    <property type="evidence" value="ECO:0007669"/>
    <property type="project" value="UniProtKB-KW"/>
</dbReference>
<evidence type="ECO:0000256" key="1">
    <source>
        <dbReference type="ARBA" id="ARBA00009881"/>
    </source>
</evidence>
<evidence type="ECO:0000313" key="7">
    <source>
        <dbReference type="Proteomes" id="UP000005615"/>
    </source>
</evidence>
<organism evidence="6 7">
    <name type="scientific">Aequoribacter fuscus</name>
    <dbReference type="NCBI Taxonomy" id="2518989"/>
    <lineage>
        <taxon>Bacteria</taxon>
        <taxon>Pseudomonadati</taxon>
        <taxon>Pseudomonadota</taxon>
        <taxon>Gammaproteobacteria</taxon>
        <taxon>Cellvibrionales</taxon>
        <taxon>Halieaceae</taxon>
        <taxon>Aequoribacter</taxon>
    </lineage>
</organism>